<dbReference type="InterPro" id="IPR005822">
    <property type="entry name" value="Ribosomal_uL13"/>
</dbReference>
<dbReference type="GO" id="GO:0022625">
    <property type="term" value="C:cytosolic large ribosomal subunit"/>
    <property type="evidence" value="ECO:0007669"/>
    <property type="project" value="TreeGrafter"/>
</dbReference>
<dbReference type="InterPro" id="IPR023563">
    <property type="entry name" value="Ribosomal_uL13_CS"/>
</dbReference>
<dbReference type="PANTHER" id="PTHR11545">
    <property type="entry name" value="RIBOSOMAL PROTEIN L13"/>
    <property type="match status" value="1"/>
</dbReference>
<dbReference type="OrthoDB" id="9801330at2"/>
<dbReference type="HAMAP" id="MF_01366">
    <property type="entry name" value="Ribosomal_uL13"/>
    <property type="match status" value="1"/>
</dbReference>
<evidence type="ECO:0000256" key="3">
    <source>
        <dbReference type="ARBA" id="ARBA00023274"/>
    </source>
</evidence>
<evidence type="ECO:0000256" key="4">
    <source>
        <dbReference type="ARBA" id="ARBA00035201"/>
    </source>
</evidence>
<dbReference type="STRING" id="1503.CLPU_10c01080"/>
<dbReference type="Pfam" id="PF00572">
    <property type="entry name" value="Ribosomal_L13"/>
    <property type="match status" value="1"/>
</dbReference>
<dbReference type="Gene3D" id="3.90.1180.10">
    <property type="entry name" value="Ribosomal protein L13"/>
    <property type="match status" value="1"/>
</dbReference>
<dbReference type="GO" id="GO:0003735">
    <property type="term" value="F:structural constituent of ribosome"/>
    <property type="evidence" value="ECO:0007669"/>
    <property type="project" value="InterPro"/>
</dbReference>
<proteinExistence type="inferred from homology"/>
<dbReference type="GO" id="GO:0006412">
    <property type="term" value="P:translation"/>
    <property type="evidence" value="ECO:0007669"/>
    <property type="project" value="UniProtKB-UniRule"/>
</dbReference>
<dbReference type="EMBL" id="LGSS01000010">
    <property type="protein sequence ID" value="KNF08053.1"/>
    <property type="molecule type" value="Genomic_DNA"/>
</dbReference>
<accession>A0A0L0W930</accession>
<dbReference type="GO" id="GO:0017148">
    <property type="term" value="P:negative regulation of translation"/>
    <property type="evidence" value="ECO:0007669"/>
    <property type="project" value="TreeGrafter"/>
</dbReference>
<evidence type="ECO:0000313" key="8">
    <source>
        <dbReference type="EMBL" id="KNF08053.1"/>
    </source>
</evidence>
<dbReference type="PIRSF" id="PIRSF002181">
    <property type="entry name" value="Ribosomal_L13"/>
    <property type="match status" value="1"/>
</dbReference>
<dbReference type="AlphaFoldDB" id="A0A0L0W930"/>
<keyword evidence="2 5" id="KW-0689">Ribosomal protein</keyword>
<dbReference type="PROSITE" id="PS00783">
    <property type="entry name" value="RIBOSOMAL_L13"/>
    <property type="match status" value="1"/>
</dbReference>
<evidence type="ECO:0000256" key="5">
    <source>
        <dbReference type="HAMAP-Rule" id="MF_01366"/>
    </source>
</evidence>
<protein>
    <recommendedName>
        <fullName evidence="4 5">Large ribosomal subunit protein uL13</fullName>
    </recommendedName>
</protein>
<evidence type="ECO:0000313" key="9">
    <source>
        <dbReference type="Proteomes" id="UP000037267"/>
    </source>
</evidence>
<dbReference type="NCBIfam" id="TIGR01066">
    <property type="entry name" value="rplM_bact"/>
    <property type="match status" value="1"/>
</dbReference>
<dbReference type="InterPro" id="IPR036899">
    <property type="entry name" value="Ribosomal_uL13_sf"/>
</dbReference>
<name>A0A0L0W930_GOTPU</name>
<comment type="caution">
    <text evidence="8">The sequence shown here is derived from an EMBL/GenBank/DDBJ whole genome shotgun (WGS) entry which is preliminary data.</text>
</comment>
<dbReference type="GO" id="GO:0003729">
    <property type="term" value="F:mRNA binding"/>
    <property type="evidence" value="ECO:0007669"/>
    <property type="project" value="TreeGrafter"/>
</dbReference>
<sequence length="142" mass="16173">MKSYVAKPQEIERKWYVIDASGKTLGRLASEVAKILRGKHKPIYTPHVDTGDHVIVINTKDIILTGNKINQKVYRYHTGHPGGLKEVPYNKLMDKNPEKALMLAVKGMLPKNSLGRQMLKKLRVYKGAEHNQQAQKPEVYEL</sequence>
<dbReference type="FunFam" id="3.90.1180.10:FF:000001">
    <property type="entry name" value="50S ribosomal protein L13"/>
    <property type="match status" value="1"/>
</dbReference>
<comment type="similarity">
    <text evidence="1 5 6">Belongs to the universal ribosomal protein uL13 family.</text>
</comment>
<dbReference type="RefSeq" id="WP_050355700.1">
    <property type="nucleotide sequence ID" value="NZ_LGSS01000010.1"/>
</dbReference>
<dbReference type="PATRIC" id="fig|1503.3.peg.109"/>
<organism evidence="8 9">
    <name type="scientific">Gottschalkia purinilytica</name>
    <name type="common">Clostridium purinilyticum</name>
    <dbReference type="NCBI Taxonomy" id="1503"/>
    <lineage>
        <taxon>Bacteria</taxon>
        <taxon>Bacillati</taxon>
        <taxon>Bacillota</taxon>
        <taxon>Tissierellia</taxon>
        <taxon>Tissierellales</taxon>
        <taxon>Gottschalkiaceae</taxon>
        <taxon>Gottschalkia</taxon>
    </lineage>
</organism>
<reference evidence="9" key="1">
    <citation type="submission" date="2015-07" db="EMBL/GenBank/DDBJ databases">
        <title>Draft genome sequence of the purine-degrading Gottschalkia purinilyticum DSM 1384 (formerly Clostridium purinilyticum).</title>
        <authorList>
            <person name="Poehlein A."/>
            <person name="Schiel-Bengelsdorf B."/>
            <person name="Bengelsdorf F.R."/>
            <person name="Daniel R."/>
            <person name="Duerre P."/>
        </authorList>
    </citation>
    <scope>NUCLEOTIDE SEQUENCE [LARGE SCALE GENOMIC DNA]</scope>
    <source>
        <strain evidence="9">DSM 1384</strain>
    </source>
</reference>
<dbReference type="CDD" id="cd00392">
    <property type="entry name" value="Ribosomal_L13"/>
    <property type="match status" value="1"/>
</dbReference>
<comment type="function">
    <text evidence="5 7">This protein is one of the early assembly proteins of the 50S ribosomal subunit, although it is not seen to bind rRNA by itself. It is important during the early stages of 50S assembly.</text>
</comment>
<comment type="subunit">
    <text evidence="5">Part of the 50S ribosomal subunit.</text>
</comment>
<evidence type="ECO:0000256" key="2">
    <source>
        <dbReference type="ARBA" id="ARBA00022980"/>
    </source>
</evidence>
<evidence type="ECO:0000256" key="7">
    <source>
        <dbReference type="RuleBase" id="RU003878"/>
    </source>
</evidence>
<keyword evidence="3 5" id="KW-0687">Ribonucleoprotein</keyword>
<dbReference type="InterPro" id="IPR005823">
    <property type="entry name" value="Ribosomal_uL13_bac-type"/>
</dbReference>
<evidence type="ECO:0000256" key="1">
    <source>
        <dbReference type="ARBA" id="ARBA00006227"/>
    </source>
</evidence>
<dbReference type="SUPFAM" id="SSF52161">
    <property type="entry name" value="Ribosomal protein L13"/>
    <property type="match status" value="1"/>
</dbReference>
<dbReference type="PANTHER" id="PTHR11545:SF2">
    <property type="entry name" value="LARGE RIBOSOMAL SUBUNIT PROTEIN UL13M"/>
    <property type="match status" value="1"/>
</dbReference>
<evidence type="ECO:0000256" key="6">
    <source>
        <dbReference type="RuleBase" id="RU003877"/>
    </source>
</evidence>
<keyword evidence="9" id="KW-1185">Reference proteome</keyword>
<dbReference type="Proteomes" id="UP000037267">
    <property type="component" value="Unassembled WGS sequence"/>
</dbReference>
<gene>
    <name evidence="5 7 8" type="primary">rplM</name>
    <name evidence="8" type="ORF">CLPU_10c01080</name>
</gene>